<dbReference type="Proteomes" id="UP000265566">
    <property type="component" value="Chromosome 1"/>
</dbReference>
<dbReference type="Gramene" id="rna3713">
    <property type="protein sequence ID" value="RHN79865.1"/>
    <property type="gene ID" value="gene3713"/>
</dbReference>
<dbReference type="Pfam" id="PF04571">
    <property type="entry name" value="Lipin_N"/>
    <property type="match status" value="1"/>
</dbReference>
<dbReference type="GO" id="GO:0006629">
    <property type="term" value="P:lipid metabolic process"/>
    <property type="evidence" value="ECO:0000318"/>
    <property type="project" value="GO_Central"/>
</dbReference>
<dbReference type="STRING" id="3880.A0A072VW73"/>
<evidence type="ECO:0000313" key="8">
    <source>
        <dbReference type="EMBL" id="RHN79865.1"/>
    </source>
</evidence>
<keyword evidence="10" id="KW-1185">Reference proteome</keyword>
<dbReference type="InterPro" id="IPR031315">
    <property type="entry name" value="LNS2/PITP"/>
</dbReference>
<dbReference type="InterPro" id="IPR036412">
    <property type="entry name" value="HAD-like_sf"/>
</dbReference>
<feature type="region of interest" description="Disordered" evidence="5">
    <location>
        <begin position="655"/>
        <end position="674"/>
    </location>
</feature>
<feature type="region of interest" description="Disordered" evidence="5">
    <location>
        <begin position="123"/>
        <end position="144"/>
    </location>
</feature>
<feature type="compositionally biased region" description="Polar residues" evidence="5">
    <location>
        <begin position="357"/>
        <end position="366"/>
    </location>
</feature>
<evidence type="ECO:0000256" key="2">
    <source>
        <dbReference type="ARBA" id="ARBA00005476"/>
    </source>
</evidence>
<gene>
    <name evidence="9" type="primary">25484079</name>
    <name evidence="7" type="ordered locus">MTR_1g067380</name>
    <name evidence="8" type="ORF">MtrunA17_Chr1g0181991</name>
</gene>
<dbReference type="GO" id="GO:0008195">
    <property type="term" value="F:phosphatidate phosphatase activity"/>
    <property type="evidence" value="ECO:0000318"/>
    <property type="project" value="GO_Central"/>
</dbReference>
<evidence type="ECO:0000313" key="7">
    <source>
        <dbReference type="EMBL" id="KEH42325.1"/>
    </source>
</evidence>
<evidence type="ECO:0000256" key="3">
    <source>
        <dbReference type="ARBA" id="ARBA00012638"/>
    </source>
</evidence>
<evidence type="ECO:0000256" key="4">
    <source>
        <dbReference type="ARBA" id="ARBA00022801"/>
    </source>
</evidence>
<feature type="compositionally biased region" description="Polar residues" evidence="5">
    <location>
        <begin position="662"/>
        <end position="674"/>
    </location>
</feature>
<dbReference type="Pfam" id="PF16876">
    <property type="entry name" value="Lipin_mid"/>
    <property type="match status" value="1"/>
</dbReference>
<accession>A0A072VW73</accession>
<sequence>MNVVGKVGSLISQGVYSVATPFHPFGGAVDVIVVQQQDGTFRSTPWYVRFGKFQGVLKGAEKVVRISVNGVESNFHMYLDNSGEAYFVKDADEDKGVDLDQDSSSKSDNFLSNGHRLDHSISDSGVLRLKDEEDSSVGPRIQRTESDGRYYDFQDSFDDLSEYGSNSYGTLDGENSVDSQGSHPEMVLVSVDGHILTAPISESEQNEENVQLRNPQFHLGPAEETDICEGNGEFSSGETAWAADYISKLGASTTDIKPRQCDTNTNGYGSTALAPLKVCQEEEVNICQSQKSLEVEIQEDLLQQAGNAEVRDASSSLEVQNSSHESNASSPVVDENELQSIVQSNASSPAVDENDQESIAQSNASSPVLYENEQESIVQFNASSPVVDENEQESIVQSNASCPAVDENEQESVVQSTNIDELSSTSSPTSFGGHKSPTSESGLQDQEADKDSSREVVTASGSPITDDTEWNNKQADMSVSNDGVDETHQTTSVEDNKNNNSSEVVKPQAETSSKGDQIHPGLGLEISLCGHELKAGMGLVAAAGVFEAHRISAEDFANSAPAILKNQNLVIKFKEMYLTWEKAAPLVLGMSAFGSILPVEPKDAIPVEYSRDDDQQTPSPGRRWRLWPNPFRRVKTIEHTFSNTSNEDVFLDSESGTLLEPTPTSSTQGSPQKQFLRTNVPTNKQIASLNLKDGQNTVTFSFSTRVLGTQQVDAHIYLWKWNARIVISDVDGTITKSDVLGQFMPLVGKDWTQSGVARLFCAIKENGYQLLFLSARAIVQAYLTRNFLLNLKQDGKTLPNGPVVISPDGLFPSLFREVIRRAPHEFKIACLEDIKRLFPSDYNPFYAGFGNRDTDELSYRKIGIPKGKIFIINPKGEVAISQRIGAKSYTSLHTLVNDMFPPTSLVEQEDYNSWNYWRMPLPDVD</sequence>
<dbReference type="HOGENOM" id="CLU_002546_1_0_1"/>
<organism evidence="7 10">
    <name type="scientific">Medicago truncatula</name>
    <name type="common">Barrel medic</name>
    <name type="synonym">Medicago tribuloides</name>
    <dbReference type="NCBI Taxonomy" id="3880"/>
    <lineage>
        <taxon>Eukaryota</taxon>
        <taxon>Viridiplantae</taxon>
        <taxon>Streptophyta</taxon>
        <taxon>Embryophyta</taxon>
        <taxon>Tracheophyta</taxon>
        <taxon>Spermatophyta</taxon>
        <taxon>Magnoliopsida</taxon>
        <taxon>eudicotyledons</taxon>
        <taxon>Gunneridae</taxon>
        <taxon>Pentapetalae</taxon>
        <taxon>rosids</taxon>
        <taxon>fabids</taxon>
        <taxon>Fabales</taxon>
        <taxon>Fabaceae</taxon>
        <taxon>Papilionoideae</taxon>
        <taxon>50 kb inversion clade</taxon>
        <taxon>NPAAA clade</taxon>
        <taxon>Hologalegina</taxon>
        <taxon>IRL clade</taxon>
        <taxon>Trifolieae</taxon>
        <taxon>Medicago</taxon>
    </lineage>
</organism>
<protein>
    <recommendedName>
        <fullName evidence="3">phosphatidate phosphatase</fullName>
        <ecNumber evidence="3">3.1.3.4</ecNumber>
    </recommendedName>
</protein>
<reference evidence="8" key="5">
    <citation type="journal article" date="2018" name="Nat. Plants">
        <title>Whole-genome landscape of Medicago truncatula symbiotic genes.</title>
        <authorList>
            <person name="Pecrix Y."/>
            <person name="Gamas P."/>
            <person name="Carrere S."/>
        </authorList>
    </citation>
    <scope>NUCLEOTIDE SEQUENCE</scope>
    <source>
        <tissue evidence="8">Leaves</tissue>
    </source>
</reference>
<feature type="compositionally biased region" description="Polar residues" evidence="5">
    <location>
        <begin position="411"/>
        <end position="444"/>
    </location>
</feature>
<feature type="region of interest" description="Disordered" evidence="5">
    <location>
        <begin position="384"/>
        <end position="519"/>
    </location>
</feature>
<dbReference type="InterPro" id="IPR007651">
    <property type="entry name" value="Lipin_N"/>
</dbReference>
<feature type="region of interest" description="Disordered" evidence="5">
    <location>
        <begin position="308"/>
        <end position="367"/>
    </location>
</feature>
<dbReference type="EnsemblPlants" id="KEH42325">
    <property type="protein sequence ID" value="KEH42325"/>
    <property type="gene ID" value="MTR_1g067380"/>
</dbReference>
<dbReference type="InterPro" id="IPR031703">
    <property type="entry name" value="Lipin_mid"/>
</dbReference>
<dbReference type="EMBL" id="PSQE01000001">
    <property type="protein sequence ID" value="RHN79865.1"/>
    <property type="molecule type" value="Genomic_DNA"/>
</dbReference>
<dbReference type="EMBL" id="CM001217">
    <property type="protein sequence ID" value="KEH42325.1"/>
    <property type="molecule type" value="Genomic_DNA"/>
</dbReference>
<dbReference type="Proteomes" id="UP000002051">
    <property type="component" value="Unassembled WGS sequence"/>
</dbReference>
<evidence type="ECO:0000313" key="10">
    <source>
        <dbReference type="Proteomes" id="UP000002051"/>
    </source>
</evidence>
<comment type="similarity">
    <text evidence="2">Belongs to the lipin family.</text>
</comment>
<dbReference type="InterPro" id="IPR026058">
    <property type="entry name" value="LIPIN"/>
</dbReference>
<dbReference type="SUPFAM" id="SSF56784">
    <property type="entry name" value="HAD-like"/>
    <property type="match status" value="1"/>
</dbReference>
<dbReference type="EC" id="3.1.3.4" evidence="3"/>
<evidence type="ECO:0000313" key="9">
    <source>
        <dbReference type="EnsemblPlants" id="KEH42325"/>
    </source>
</evidence>
<evidence type="ECO:0000313" key="11">
    <source>
        <dbReference type="Proteomes" id="UP000265566"/>
    </source>
</evidence>
<feature type="compositionally biased region" description="Polar residues" evidence="5">
    <location>
        <begin position="459"/>
        <end position="481"/>
    </location>
</feature>
<reference evidence="11" key="4">
    <citation type="journal article" date="2018" name="Nat. Plants">
        <title>Whole-genome landscape of Medicago truncatula symbiotic genes.</title>
        <authorList>
            <person name="Pecrix Y."/>
            <person name="Staton S.E."/>
            <person name="Sallet E."/>
            <person name="Lelandais-Briere C."/>
            <person name="Moreau S."/>
            <person name="Carrere S."/>
            <person name="Blein T."/>
            <person name="Jardinaud M.F."/>
            <person name="Latrasse D."/>
            <person name="Zouine M."/>
            <person name="Zahm M."/>
            <person name="Kreplak J."/>
            <person name="Mayjonade B."/>
            <person name="Satge C."/>
            <person name="Perez M."/>
            <person name="Cauet S."/>
            <person name="Marande W."/>
            <person name="Chantry-Darmon C."/>
            <person name="Lopez-Roques C."/>
            <person name="Bouchez O."/>
            <person name="Berard A."/>
            <person name="Debelle F."/>
            <person name="Munos S."/>
            <person name="Bendahmane A."/>
            <person name="Berges H."/>
            <person name="Niebel A."/>
            <person name="Buitink J."/>
            <person name="Frugier F."/>
            <person name="Benhamed M."/>
            <person name="Crespi M."/>
            <person name="Gouzy J."/>
            <person name="Gamas P."/>
        </authorList>
    </citation>
    <scope>NUCLEOTIDE SEQUENCE [LARGE SCALE GENOMIC DNA]</scope>
    <source>
        <strain evidence="11">cv. Jemalong A17</strain>
    </source>
</reference>
<reference evidence="9" key="3">
    <citation type="submission" date="2015-04" db="UniProtKB">
        <authorList>
            <consortium name="EnsemblPlants"/>
        </authorList>
    </citation>
    <scope>IDENTIFICATION</scope>
    <source>
        <strain evidence="9">cv. Jemalong A17</strain>
    </source>
</reference>
<dbReference type="SMART" id="SM00775">
    <property type="entry name" value="LNS2"/>
    <property type="match status" value="1"/>
</dbReference>
<feature type="compositionally biased region" description="Polar residues" evidence="5">
    <location>
        <begin position="313"/>
        <end position="330"/>
    </location>
</feature>
<proteinExistence type="inferred from homology"/>
<feature type="domain" description="LNS2/PITP" evidence="6">
    <location>
        <begin position="725"/>
        <end position="881"/>
    </location>
</feature>
<reference evidence="7 10" key="1">
    <citation type="journal article" date="2011" name="Nature">
        <title>The Medicago genome provides insight into the evolution of rhizobial symbioses.</title>
        <authorList>
            <person name="Young N.D."/>
            <person name="Debelle F."/>
            <person name="Oldroyd G.E."/>
            <person name="Geurts R."/>
            <person name="Cannon S.B."/>
            <person name="Udvardi M.K."/>
            <person name="Benedito V.A."/>
            <person name="Mayer K.F."/>
            <person name="Gouzy J."/>
            <person name="Schoof H."/>
            <person name="Van de Peer Y."/>
            <person name="Proost S."/>
            <person name="Cook D.R."/>
            <person name="Meyers B.C."/>
            <person name="Spannagl M."/>
            <person name="Cheung F."/>
            <person name="De Mita S."/>
            <person name="Krishnakumar V."/>
            <person name="Gundlach H."/>
            <person name="Zhou S."/>
            <person name="Mudge J."/>
            <person name="Bharti A.K."/>
            <person name="Murray J.D."/>
            <person name="Naoumkina M.A."/>
            <person name="Rosen B."/>
            <person name="Silverstein K.A."/>
            <person name="Tang H."/>
            <person name="Rombauts S."/>
            <person name="Zhao P.X."/>
            <person name="Zhou P."/>
            <person name="Barbe V."/>
            <person name="Bardou P."/>
            <person name="Bechner M."/>
            <person name="Bellec A."/>
            <person name="Berger A."/>
            <person name="Berges H."/>
            <person name="Bidwell S."/>
            <person name="Bisseling T."/>
            <person name="Choisne N."/>
            <person name="Couloux A."/>
            <person name="Denny R."/>
            <person name="Deshpande S."/>
            <person name="Dai X."/>
            <person name="Doyle J.J."/>
            <person name="Dudez A.M."/>
            <person name="Farmer A.D."/>
            <person name="Fouteau S."/>
            <person name="Franken C."/>
            <person name="Gibelin C."/>
            <person name="Gish J."/>
            <person name="Goldstein S."/>
            <person name="Gonzalez A.J."/>
            <person name="Green P.J."/>
            <person name="Hallab A."/>
            <person name="Hartog M."/>
            <person name="Hua A."/>
            <person name="Humphray S.J."/>
            <person name="Jeong D.H."/>
            <person name="Jing Y."/>
            <person name="Jocker A."/>
            <person name="Kenton S.M."/>
            <person name="Kim D.J."/>
            <person name="Klee K."/>
            <person name="Lai H."/>
            <person name="Lang C."/>
            <person name="Lin S."/>
            <person name="Macmil S.L."/>
            <person name="Magdelenat G."/>
            <person name="Matthews L."/>
            <person name="McCorrison J."/>
            <person name="Monaghan E.L."/>
            <person name="Mun J.H."/>
            <person name="Najar F.Z."/>
            <person name="Nicholson C."/>
            <person name="Noirot C."/>
            <person name="O'Bleness M."/>
            <person name="Paule C.R."/>
            <person name="Poulain J."/>
            <person name="Prion F."/>
            <person name="Qin B."/>
            <person name="Qu C."/>
            <person name="Retzel E.F."/>
            <person name="Riddle C."/>
            <person name="Sallet E."/>
            <person name="Samain S."/>
            <person name="Samson N."/>
            <person name="Sanders I."/>
            <person name="Saurat O."/>
            <person name="Scarpelli C."/>
            <person name="Schiex T."/>
            <person name="Segurens B."/>
            <person name="Severin A.J."/>
            <person name="Sherrier D.J."/>
            <person name="Shi R."/>
            <person name="Sims S."/>
            <person name="Singer S.R."/>
            <person name="Sinharoy S."/>
            <person name="Sterck L."/>
            <person name="Viollet A."/>
            <person name="Wang B.B."/>
            <person name="Wang K."/>
            <person name="Wang M."/>
            <person name="Wang X."/>
            <person name="Warfsmann J."/>
            <person name="Weissenbach J."/>
            <person name="White D.D."/>
            <person name="White J.D."/>
            <person name="Wiley G.B."/>
            <person name="Wincker P."/>
            <person name="Xing Y."/>
            <person name="Yang L."/>
            <person name="Yao Z."/>
            <person name="Ying F."/>
            <person name="Zhai J."/>
            <person name="Zhou L."/>
            <person name="Zuber A."/>
            <person name="Denarie J."/>
            <person name="Dixon R.A."/>
            <person name="May G.D."/>
            <person name="Schwartz D.C."/>
            <person name="Rogers J."/>
            <person name="Quetier F."/>
            <person name="Town C.D."/>
            <person name="Roe B.A."/>
        </authorList>
    </citation>
    <scope>NUCLEOTIDE SEQUENCE [LARGE SCALE GENOMIC DNA]</scope>
    <source>
        <strain evidence="7">A17</strain>
        <strain evidence="9 10">cv. Jemalong A17</strain>
    </source>
</reference>
<reference evidence="7 10" key="2">
    <citation type="journal article" date="2014" name="BMC Genomics">
        <title>An improved genome release (version Mt4.0) for the model legume Medicago truncatula.</title>
        <authorList>
            <person name="Tang H."/>
            <person name="Krishnakumar V."/>
            <person name="Bidwell S."/>
            <person name="Rosen B."/>
            <person name="Chan A."/>
            <person name="Zhou S."/>
            <person name="Gentzbittel L."/>
            <person name="Childs K.L."/>
            <person name="Yandell M."/>
            <person name="Gundlach H."/>
            <person name="Mayer K.F."/>
            <person name="Schwartz D.C."/>
            <person name="Town C.D."/>
        </authorList>
    </citation>
    <scope>GENOME REANNOTATION</scope>
    <source>
        <strain evidence="7">A17</strain>
        <strain evidence="9 10">cv. Jemalong A17</strain>
    </source>
</reference>
<dbReference type="AlphaFoldDB" id="A0A072VW73"/>
<keyword evidence="4 8" id="KW-0378">Hydrolase</keyword>
<feature type="compositionally biased region" description="Polar residues" evidence="5">
    <location>
        <begin position="338"/>
        <end position="348"/>
    </location>
</feature>
<dbReference type="OrthoDB" id="4567at2759"/>
<dbReference type="InterPro" id="IPR013209">
    <property type="entry name" value="LNS2"/>
</dbReference>
<evidence type="ECO:0000256" key="1">
    <source>
        <dbReference type="ARBA" id="ARBA00001946"/>
    </source>
</evidence>
<dbReference type="PANTHER" id="PTHR12181:SF71">
    <property type="entry name" value="PHOSPHATIDATE PHOSPHATASE"/>
    <property type="match status" value="1"/>
</dbReference>
<comment type="cofactor">
    <cofactor evidence="1">
        <name>Mg(2+)</name>
        <dbReference type="ChEBI" id="CHEBI:18420"/>
    </cofactor>
</comment>
<dbReference type="Pfam" id="PF08235">
    <property type="entry name" value="LNS2"/>
    <property type="match status" value="1"/>
</dbReference>
<evidence type="ECO:0000256" key="5">
    <source>
        <dbReference type="SAM" id="MobiDB-lite"/>
    </source>
</evidence>
<evidence type="ECO:0000259" key="6">
    <source>
        <dbReference type="SMART" id="SM00775"/>
    </source>
</evidence>
<dbReference type="KEGG" id="mtr:25484079"/>
<feature type="compositionally biased region" description="Polar residues" evidence="5">
    <location>
        <begin position="489"/>
        <end position="515"/>
    </location>
</feature>
<name>A0A072VW73_MEDTR</name>
<dbReference type="PANTHER" id="PTHR12181">
    <property type="entry name" value="LIPIN"/>
    <property type="match status" value="1"/>
</dbReference>